<sequence>MTQKQTIQVPSENQIKSKDGKQSQPNMDQIVAKWLPRVFIFVFILGIIWAFIAAAERGWINPIVRVFFWVCFIWCTLLVRS</sequence>
<evidence type="ECO:0000313" key="3">
    <source>
        <dbReference type="EMBL" id="WLR42891.1"/>
    </source>
</evidence>
<feature type="region of interest" description="Disordered" evidence="1">
    <location>
        <begin position="1"/>
        <end position="24"/>
    </location>
</feature>
<feature type="compositionally biased region" description="Polar residues" evidence="1">
    <location>
        <begin position="1"/>
        <end position="14"/>
    </location>
</feature>
<feature type="transmembrane region" description="Helical" evidence="2">
    <location>
        <begin position="59"/>
        <end position="79"/>
    </location>
</feature>
<keyword evidence="2" id="KW-1133">Transmembrane helix</keyword>
<proteinExistence type="predicted"/>
<dbReference type="RefSeq" id="WP_306019830.1">
    <property type="nucleotide sequence ID" value="NZ_CP129013.1"/>
</dbReference>
<evidence type="ECO:0000256" key="1">
    <source>
        <dbReference type="SAM" id="MobiDB-lite"/>
    </source>
</evidence>
<organism evidence="3 4">
    <name type="scientific">Bacillus carboniphilus</name>
    <dbReference type="NCBI Taxonomy" id="86663"/>
    <lineage>
        <taxon>Bacteria</taxon>
        <taxon>Bacillati</taxon>
        <taxon>Bacillota</taxon>
        <taxon>Bacilli</taxon>
        <taxon>Bacillales</taxon>
        <taxon>Bacillaceae</taxon>
        <taxon>Bacillus</taxon>
    </lineage>
</organism>
<dbReference type="Proteomes" id="UP001197974">
    <property type="component" value="Chromosome"/>
</dbReference>
<feature type="transmembrane region" description="Helical" evidence="2">
    <location>
        <begin position="34"/>
        <end position="53"/>
    </location>
</feature>
<evidence type="ECO:0000256" key="2">
    <source>
        <dbReference type="SAM" id="Phobius"/>
    </source>
</evidence>
<keyword evidence="2" id="KW-0812">Transmembrane</keyword>
<gene>
    <name evidence="3" type="ORF">LC087_01235</name>
</gene>
<keyword evidence="2" id="KW-0472">Membrane</keyword>
<evidence type="ECO:0000313" key="4">
    <source>
        <dbReference type="Proteomes" id="UP001197974"/>
    </source>
</evidence>
<name>A0ABY9JU07_9BACI</name>
<dbReference type="EMBL" id="CP129013">
    <property type="protein sequence ID" value="WLR42891.1"/>
    <property type="molecule type" value="Genomic_DNA"/>
</dbReference>
<keyword evidence="4" id="KW-1185">Reference proteome</keyword>
<reference evidence="3 4" key="1">
    <citation type="submission" date="2023-06" db="EMBL/GenBank/DDBJ databases">
        <title>Five Gram-positive bacteria isolated from mangrove sediments in Shenzhen, Guangdong, China.</title>
        <authorList>
            <person name="Yu S."/>
            <person name="Zheng W."/>
            <person name="Huang Y."/>
        </authorList>
    </citation>
    <scope>NUCLEOTIDE SEQUENCE [LARGE SCALE GENOMIC DNA]</scope>
    <source>
        <strain evidence="3 4">SaN35-3</strain>
    </source>
</reference>
<protein>
    <submittedName>
        <fullName evidence="3">Uncharacterized protein</fullName>
    </submittedName>
</protein>
<accession>A0ABY9JU07</accession>